<name>A0AAU9DFB8_9LACO</name>
<protein>
    <recommendedName>
        <fullName evidence="3">Transposase</fullName>
    </recommendedName>
</protein>
<dbReference type="Proteomes" id="UP001321861">
    <property type="component" value="Chromosome"/>
</dbReference>
<dbReference type="KEGG" id="xap:XA3_20680"/>
<accession>A0AAU9DFB8</accession>
<evidence type="ECO:0008006" key="3">
    <source>
        <dbReference type="Google" id="ProtNLM"/>
    </source>
</evidence>
<proteinExistence type="predicted"/>
<dbReference type="EMBL" id="AP026802">
    <property type="protein sequence ID" value="BDR59627.1"/>
    <property type="molecule type" value="Genomic_DNA"/>
</dbReference>
<organism evidence="1 2">
    <name type="scientific">Xylocopilactobacillus apicola</name>
    <dbReference type="NCBI Taxonomy" id="2932184"/>
    <lineage>
        <taxon>Bacteria</taxon>
        <taxon>Bacillati</taxon>
        <taxon>Bacillota</taxon>
        <taxon>Bacilli</taxon>
        <taxon>Lactobacillales</taxon>
        <taxon>Lactobacillaceae</taxon>
        <taxon>Xylocopilactobacillus</taxon>
    </lineage>
</organism>
<evidence type="ECO:0000313" key="1">
    <source>
        <dbReference type="EMBL" id="BDR59627.1"/>
    </source>
</evidence>
<sequence>MGCIGLTASNETAKARVGQNSVGSEQYLVLMMCTKKAPVKAPFLLVKKQILSIKSKKYGI</sequence>
<gene>
    <name evidence="1" type="ORF">XA3_20680</name>
</gene>
<dbReference type="AlphaFoldDB" id="A0AAU9DFB8"/>
<reference evidence="1 2" key="1">
    <citation type="journal article" date="2023" name="Microbiol. Spectr.">
        <title>Symbiosis of Carpenter Bees with Uncharacterized Lactic Acid Bacteria Showing NAD Auxotrophy.</title>
        <authorList>
            <person name="Kawasaki S."/>
            <person name="Ozawa K."/>
            <person name="Mori T."/>
            <person name="Yamamoto A."/>
            <person name="Ito M."/>
            <person name="Ohkuma M."/>
            <person name="Sakamoto M."/>
            <person name="Matsutani M."/>
        </authorList>
    </citation>
    <scope>NUCLEOTIDE SEQUENCE [LARGE SCALE GENOMIC DNA]</scope>
    <source>
        <strain evidence="1 2">XA3</strain>
    </source>
</reference>
<evidence type="ECO:0000313" key="2">
    <source>
        <dbReference type="Proteomes" id="UP001321861"/>
    </source>
</evidence>
<keyword evidence="2" id="KW-1185">Reference proteome</keyword>